<dbReference type="Pfam" id="PF12028">
    <property type="entry name" value="DUF3515"/>
    <property type="match status" value="1"/>
</dbReference>
<sequence>MAQEPEPTPALPRPLLVVAVGLPALLAAGVAAAGLFFGAGVKDDPVADTTAPDRSGPLALVPVPAAAAGSDECAALLSGLPMKLVSNGVTLPRRELANPAPAGAVAWGDAEHDPVVLRCGLDRPAELKPDSQLRSISDVQWIEVSEGGSTTWFVVDRPVYVALTVPSDSGTGPLQDVSTTVRDSLAARQVDAVGPS</sequence>
<gene>
    <name evidence="2" type="ORF">KCV87_25995</name>
</gene>
<dbReference type="Proteomes" id="UP000677152">
    <property type="component" value="Chromosome"/>
</dbReference>
<evidence type="ECO:0000256" key="1">
    <source>
        <dbReference type="SAM" id="Phobius"/>
    </source>
</evidence>
<dbReference type="AlphaFoldDB" id="A0AA45R2S4"/>
<protein>
    <submittedName>
        <fullName evidence="2">DUF3515 domain-containing protein</fullName>
    </submittedName>
</protein>
<feature type="transmembrane region" description="Helical" evidence="1">
    <location>
        <begin position="15"/>
        <end position="37"/>
    </location>
</feature>
<evidence type="ECO:0000313" key="3">
    <source>
        <dbReference type="Proteomes" id="UP000677152"/>
    </source>
</evidence>
<dbReference type="EMBL" id="CP073249">
    <property type="protein sequence ID" value="QUF02868.1"/>
    <property type="molecule type" value="Genomic_DNA"/>
</dbReference>
<reference evidence="2" key="1">
    <citation type="submission" date="2021-04" db="EMBL/GenBank/DDBJ databases">
        <title>Genomic sequence of Actinosynnema pretiosum subsp. pretiosum ATCC 31280 (C-14919).</title>
        <authorList>
            <person name="Bai L."/>
            <person name="Wang X."/>
            <person name="Xiao Y."/>
        </authorList>
    </citation>
    <scope>NUCLEOTIDE SEQUENCE</scope>
    <source>
        <strain evidence="2">ATCC 31280</strain>
    </source>
</reference>
<name>A0AA45R2S4_9PSEU</name>
<keyword evidence="1" id="KW-1133">Transmembrane helix</keyword>
<organism evidence="2 3">
    <name type="scientific">Actinosynnema pretiosum subsp. pretiosum</name>
    <dbReference type="NCBI Taxonomy" id="103721"/>
    <lineage>
        <taxon>Bacteria</taxon>
        <taxon>Bacillati</taxon>
        <taxon>Actinomycetota</taxon>
        <taxon>Actinomycetes</taxon>
        <taxon>Pseudonocardiales</taxon>
        <taxon>Pseudonocardiaceae</taxon>
        <taxon>Actinosynnema</taxon>
    </lineage>
</organism>
<keyword evidence="1" id="KW-0472">Membrane</keyword>
<accession>A0AA45R2S4</accession>
<evidence type="ECO:0000313" key="2">
    <source>
        <dbReference type="EMBL" id="QUF02868.1"/>
    </source>
</evidence>
<keyword evidence="1" id="KW-0812">Transmembrane</keyword>
<proteinExistence type="predicted"/>
<dbReference type="InterPro" id="IPR021903">
    <property type="entry name" value="DUF3515"/>
</dbReference>